<organism evidence="3 5">
    <name type="scientific">Pseudomonas edaphica</name>
    <dbReference type="NCBI Taxonomy" id="2006980"/>
    <lineage>
        <taxon>Bacteria</taxon>
        <taxon>Pseudomonadati</taxon>
        <taxon>Pseudomonadota</taxon>
        <taxon>Gammaproteobacteria</taxon>
        <taxon>Pseudomonadales</taxon>
        <taxon>Pseudomonadaceae</taxon>
        <taxon>Pseudomonas</taxon>
    </lineage>
</organism>
<dbReference type="EMBL" id="JACARM010000011">
    <property type="protein sequence ID" value="NWE06419.1"/>
    <property type="molecule type" value="Genomic_DNA"/>
</dbReference>
<evidence type="ECO:0000313" key="4">
    <source>
        <dbReference type="Proteomes" id="UP000563268"/>
    </source>
</evidence>
<name>A0A7Y8FRH2_9PSED</name>
<proteinExistence type="predicted"/>
<dbReference type="Proteomes" id="UP000590218">
    <property type="component" value="Unassembled WGS sequence"/>
</dbReference>
<dbReference type="AlphaFoldDB" id="A0A7Y8FRH2"/>
<evidence type="ECO:0000256" key="1">
    <source>
        <dbReference type="SAM" id="MobiDB-lite"/>
    </source>
</evidence>
<reference evidence="4 5" key="1">
    <citation type="submission" date="2020-04" db="EMBL/GenBank/DDBJ databases">
        <title>Molecular characterization of pseudomonads from Agaricus bisporus reveal novel blotch 2 pathogens in Western Europe.</title>
        <authorList>
            <person name="Taparia T."/>
            <person name="Krijger M."/>
            <person name="Haynes E."/>
            <person name="Elpinstone J.G."/>
            <person name="Noble R."/>
            <person name="Van Der Wolf J."/>
        </authorList>
    </citation>
    <scope>NUCLEOTIDE SEQUENCE [LARGE SCALE GENOMIC DNA]</scope>
    <source>
        <strain evidence="3 5">K6002</strain>
        <strain evidence="2 4">K7002</strain>
    </source>
</reference>
<evidence type="ECO:0000313" key="2">
    <source>
        <dbReference type="EMBL" id="NWE06419.1"/>
    </source>
</evidence>
<sequence>MDAYRMCLYSMASDKVKYCELFGITIESDDWPSQGLSGALVFDRGPGANYDVEPEISWLGTFENTPVFSGQSKATVESSHPRDKKTWDQPSYFHSTLNFVQMAKREIVQVLLDNRVSDASRRMDEELVLAGVKPTPVAIFQYWDKRARNSGQTMHPDTAVRKFLAERPATIQKDAVYFYGRKYRSQSLVETGVFDRVAKNGVISTSAYTLTMCVRHIWIEVNGTLYELDFLRSQRTREGFGDISLRDLQVIDQMRHEGKAVLRDETPATNQHMWDKFKQNTGEDAFGGSRKPGRPPKDSSARRDSDDYDRLTGKTG</sequence>
<dbReference type="EMBL" id="JACARL010000076">
    <property type="protein sequence ID" value="NWE83256.1"/>
    <property type="molecule type" value="Genomic_DNA"/>
</dbReference>
<feature type="compositionally biased region" description="Basic and acidic residues" evidence="1">
    <location>
        <begin position="295"/>
        <end position="316"/>
    </location>
</feature>
<evidence type="ECO:0000313" key="5">
    <source>
        <dbReference type="Proteomes" id="UP000590218"/>
    </source>
</evidence>
<evidence type="ECO:0000313" key="3">
    <source>
        <dbReference type="EMBL" id="NWE83256.1"/>
    </source>
</evidence>
<dbReference type="Proteomes" id="UP000563268">
    <property type="component" value="Unassembled WGS sequence"/>
</dbReference>
<accession>A0A7Y8FRH2</accession>
<comment type="caution">
    <text evidence="3">The sequence shown here is derived from an EMBL/GenBank/DDBJ whole genome shotgun (WGS) entry which is preliminary data.</text>
</comment>
<protein>
    <submittedName>
        <fullName evidence="3">Transposase</fullName>
    </submittedName>
</protein>
<gene>
    <name evidence="2" type="ORF">HX788_04880</name>
    <name evidence="3" type="ORF">HX795_14195</name>
</gene>
<feature type="region of interest" description="Disordered" evidence="1">
    <location>
        <begin position="277"/>
        <end position="316"/>
    </location>
</feature>